<feature type="domain" description="RNA-binding S4" evidence="9">
    <location>
        <begin position="97"/>
        <end position="168"/>
    </location>
</feature>
<comment type="function">
    <text evidence="7">With S5 and S12 plays an important role in translational accuracy.</text>
</comment>
<comment type="similarity">
    <text evidence="1 7 8">Belongs to the universal ribosomal protein uS4 family.</text>
</comment>
<dbReference type="GO" id="GO:0019843">
    <property type="term" value="F:rRNA binding"/>
    <property type="evidence" value="ECO:0007669"/>
    <property type="project" value="UniProtKB-UniRule"/>
</dbReference>
<evidence type="ECO:0000259" key="10">
    <source>
        <dbReference type="SMART" id="SM01390"/>
    </source>
</evidence>
<dbReference type="GO" id="GO:0006412">
    <property type="term" value="P:translation"/>
    <property type="evidence" value="ECO:0007669"/>
    <property type="project" value="UniProtKB-UniRule"/>
</dbReference>
<evidence type="ECO:0000313" key="11">
    <source>
        <dbReference type="EMBL" id="PIT92374.1"/>
    </source>
</evidence>
<dbReference type="InterPro" id="IPR022801">
    <property type="entry name" value="Ribosomal_uS4"/>
</dbReference>
<dbReference type="PROSITE" id="PS50889">
    <property type="entry name" value="S4"/>
    <property type="match status" value="1"/>
</dbReference>
<dbReference type="SMART" id="SM01390">
    <property type="entry name" value="Ribosomal_S4"/>
    <property type="match status" value="1"/>
</dbReference>
<keyword evidence="5 7" id="KW-0687">Ribonucleoprotein</keyword>
<dbReference type="GO" id="GO:0003735">
    <property type="term" value="F:structural constituent of ribosome"/>
    <property type="evidence" value="ECO:0007669"/>
    <property type="project" value="InterPro"/>
</dbReference>
<dbReference type="Gene3D" id="1.10.1050.10">
    <property type="entry name" value="Ribosomal Protein S4 Delta 41, Chain A, domain 1"/>
    <property type="match status" value="1"/>
</dbReference>
<dbReference type="GO" id="GO:0015935">
    <property type="term" value="C:small ribosomal subunit"/>
    <property type="evidence" value="ECO:0007669"/>
    <property type="project" value="InterPro"/>
</dbReference>
<dbReference type="EMBL" id="PFBA01000024">
    <property type="protein sequence ID" value="PIT92374.1"/>
    <property type="molecule type" value="Genomic_DNA"/>
</dbReference>
<evidence type="ECO:0000259" key="9">
    <source>
        <dbReference type="SMART" id="SM00363"/>
    </source>
</evidence>
<evidence type="ECO:0000256" key="7">
    <source>
        <dbReference type="HAMAP-Rule" id="MF_01306"/>
    </source>
</evidence>
<dbReference type="NCBIfam" id="TIGR01017">
    <property type="entry name" value="rpsD_bact"/>
    <property type="match status" value="1"/>
</dbReference>
<feature type="domain" description="Small ribosomal subunit protein uS4 N-terminal" evidence="10">
    <location>
        <begin position="2"/>
        <end position="96"/>
    </location>
</feature>
<dbReference type="GO" id="GO:0042274">
    <property type="term" value="P:ribosomal small subunit biogenesis"/>
    <property type="evidence" value="ECO:0007669"/>
    <property type="project" value="TreeGrafter"/>
</dbReference>
<dbReference type="FunFam" id="3.10.290.10:FF:000001">
    <property type="entry name" value="30S ribosomal protein S4"/>
    <property type="match status" value="1"/>
</dbReference>
<evidence type="ECO:0000256" key="1">
    <source>
        <dbReference type="ARBA" id="ARBA00007465"/>
    </source>
</evidence>
<dbReference type="Proteomes" id="UP000228635">
    <property type="component" value="Unassembled WGS sequence"/>
</dbReference>
<dbReference type="InterPro" id="IPR005709">
    <property type="entry name" value="Ribosomal_uS4_bac-type"/>
</dbReference>
<evidence type="ECO:0000256" key="5">
    <source>
        <dbReference type="ARBA" id="ARBA00023274"/>
    </source>
</evidence>
<evidence type="ECO:0000256" key="4">
    <source>
        <dbReference type="ARBA" id="ARBA00022980"/>
    </source>
</evidence>
<dbReference type="Gene3D" id="3.10.290.10">
    <property type="entry name" value="RNA-binding S4 domain"/>
    <property type="match status" value="1"/>
</dbReference>
<reference evidence="12" key="1">
    <citation type="submission" date="2017-09" db="EMBL/GenBank/DDBJ databases">
        <title>Depth-based differentiation of microbial function through sediment-hosted aquifers and enrichment of novel symbionts in the deep terrestrial subsurface.</title>
        <authorList>
            <person name="Probst A.J."/>
            <person name="Ladd B."/>
            <person name="Jarett J.K."/>
            <person name="Geller-Mcgrath D.E."/>
            <person name="Sieber C.M.K."/>
            <person name="Emerson J.B."/>
            <person name="Anantharaman K."/>
            <person name="Thomas B.C."/>
            <person name="Malmstrom R."/>
            <person name="Stieglmeier M."/>
            <person name="Klingl A."/>
            <person name="Woyke T."/>
            <person name="Ryan C.M."/>
            <person name="Banfield J.F."/>
        </authorList>
    </citation>
    <scope>NUCLEOTIDE SEQUENCE [LARGE SCALE GENOMIC DNA]</scope>
</reference>
<proteinExistence type="inferred from homology"/>
<evidence type="ECO:0000256" key="3">
    <source>
        <dbReference type="ARBA" id="ARBA00022884"/>
    </source>
</evidence>
<dbReference type="CDD" id="cd00165">
    <property type="entry name" value="S4"/>
    <property type="match status" value="1"/>
</dbReference>
<dbReference type="InterPro" id="IPR018079">
    <property type="entry name" value="Ribosomal_uS4_CS"/>
</dbReference>
<evidence type="ECO:0000256" key="2">
    <source>
        <dbReference type="ARBA" id="ARBA00022730"/>
    </source>
</evidence>
<dbReference type="InterPro" id="IPR001912">
    <property type="entry name" value="Ribosomal_uS4_N"/>
</dbReference>
<dbReference type="HAMAP" id="MF_01306_B">
    <property type="entry name" value="Ribosomal_uS4_B"/>
    <property type="match status" value="1"/>
</dbReference>
<comment type="caution">
    <text evidence="11">The sequence shown here is derived from an EMBL/GenBank/DDBJ whole genome shotgun (WGS) entry which is preliminary data.</text>
</comment>
<comment type="function">
    <text evidence="7">One of the primary rRNA binding proteins, it binds directly to 16S rRNA where it nucleates assembly of the body of the 30S subunit.</text>
</comment>
<dbReference type="PANTHER" id="PTHR11831">
    <property type="entry name" value="30S 40S RIBOSOMAL PROTEIN"/>
    <property type="match status" value="1"/>
</dbReference>
<dbReference type="AlphaFoldDB" id="A0A2M6WI20"/>
<gene>
    <name evidence="7" type="primary">rpsD</name>
    <name evidence="11" type="ORF">COU08_02620</name>
</gene>
<dbReference type="NCBIfam" id="NF003717">
    <property type="entry name" value="PRK05327.1"/>
    <property type="match status" value="1"/>
</dbReference>
<organism evidence="11 12">
    <name type="scientific">Candidatus Harrisonbacteria bacterium CG10_big_fil_rev_8_21_14_0_10_42_17</name>
    <dbReference type="NCBI Taxonomy" id="1974584"/>
    <lineage>
        <taxon>Bacteria</taxon>
        <taxon>Candidatus Harrisoniibacteriota</taxon>
    </lineage>
</organism>
<dbReference type="SMART" id="SM00363">
    <property type="entry name" value="S4"/>
    <property type="match status" value="1"/>
</dbReference>
<dbReference type="InterPro" id="IPR002942">
    <property type="entry name" value="S4_RNA-bd"/>
</dbReference>
<comment type="subunit">
    <text evidence="7">Part of the 30S ribosomal subunit. Contacts protein S5. The interaction surface between S4 and S5 is involved in control of translational fidelity.</text>
</comment>
<keyword evidence="2 7" id="KW-0699">rRNA-binding</keyword>
<keyword evidence="4 7" id="KW-0689">Ribosomal protein</keyword>
<dbReference type="Pfam" id="PF01479">
    <property type="entry name" value="S4"/>
    <property type="match status" value="1"/>
</dbReference>
<dbReference type="Pfam" id="PF00163">
    <property type="entry name" value="Ribosomal_S4"/>
    <property type="match status" value="1"/>
</dbReference>
<evidence type="ECO:0000313" key="12">
    <source>
        <dbReference type="Proteomes" id="UP000228635"/>
    </source>
</evidence>
<dbReference type="PANTHER" id="PTHR11831:SF4">
    <property type="entry name" value="SMALL RIBOSOMAL SUBUNIT PROTEIN US4M"/>
    <property type="match status" value="1"/>
</dbReference>
<accession>A0A2M6WI20</accession>
<dbReference type="PROSITE" id="PS00632">
    <property type="entry name" value="RIBOSOMAL_S4"/>
    <property type="match status" value="1"/>
</dbReference>
<keyword evidence="3 7" id="KW-0694">RNA-binding</keyword>
<evidence type="ECO:0000256" key="8">
    <source>
        <dbReference type="RuleBase" id="RU003699"/>
    </source>
</evidence>
<protein>
    <recommendedName>
        <fullName evidence="6 7">Small ribosomal subunit protein uS4</fullName>
    </recommendedName>
</protein>
<sequence length="208" mass="24392">MFDTRAKKERSLGTNLFLKPHRSATPKSAMIRRPHKPGIHGTSRRRRRLSEYGTQLQEKQKFRFSYGLREKAFRRIVSEAFNMQGVTGELIINLLERRLDNVVYRLGFAPSRSVARQLVSHGHMFVNGRKVTIPSYRTRVGDRIKIRPQSKEKGDFKELHERLKNYEEPGWLLMDKEKLEGSVKGQPKDTEMPFDVNMIVDYYSKIIK</sequence>
<dbReference type="InterPro" id="IPR036986">
    <property type="entry name" value="S4_RNA-bd_sf"/>
</dbReference>
<dbReference type="SUPFAM" id="SSF55174">
    <property type="entry name" value="Alpha-L RNA-binding motif"/>
    <property type="match status" value="1"/>
</dbReference>
<name>A0A2M6WI20_9BACT</name>
<evidence type="ECO:0000256" key="6">
    <source>
        <dbReference type="ARBA" id="ARBA00035254"/>
    </source>
</evidence>